<evidence type="ECO:0000313" key="3">
    <source>
        <dbReference type="Proteomes" id="UP000019132"/>
    </source>
</evidence>
<keyword evidence="3" id="KW-1185">Reference proteome</keyword>
<feature type="compositionally biased region" description="Acidic residues" evidence="1">
    <location>
        <begin position="66"/>
        <end position="77"/>
    </location>
</feature>
<dbReference type="EnsemblProtists" id="PYU1_T006430">
    <property type="protein sequence ID" value="PYU1_T006430"/>
    <property type="gene ID" value="PYU1_G006418"/>
</dbReference>
<dbReference type="PRINTS" id="PR01217">
    <property type="entry name" value="PRICHEXTENSN"/>
</dbReference>
<sequence length="239" mass="24877">MCQSASGVTMTLPLRANKKQKLCDICTELKTMTIQKTLPKCTVTLASVGTIRLQQEFNRLFNPCVSDDDDNTTDDDPTPTPTPAATTVKPVVVAVTQPPAATATPPSTPIATKPVATVTLPPVATETPVPVVTATPPPPTTPEATTPTATPAPTTPTPSTAAPASDLDDEYEDENGLIPVVVKDSIPVTEGDVTPVTKAAPNAPIVEDPTETTDDNFVVVVAPSPTPASSKPKRKDCDY</sequence>
<feature type="region of interest" description="Disordered" evidence="1">
    <location>
        <begin position="64"/>
        <end position="90"/>
    </location>
</feature>
<feature type="region of interest" description="Disordered" evidence="1">
    <location>
        <begin position="192"/>
        <end position="211"/>
    </location>
</feature>
<accession>K3WN88</accession>
<evidence type="ECO:0000313" key="2">
    <source>
        <dbReference type="EnsemblProtists" id="PYU1_T006430"/>
    </source>
</evidence>
<reference evidence="3" key="2">
    <citation type="submission" date="2010-04" db="EMBL/GenBank/DDBJ databases">
        <authorList>
            <person name="Buell R."/>
            <person name="Hamilton J."/>
            <person name="Hostetler J."/>
        </authorList>
    </citation>
    <scope>NUCLEOTIDE SEQUENCE [LARGE SCALE GENOMIC DNA]</scope>
    <source>
        <strain evidence="3">DAOM:BR144</strain>
    </source>
</reference>
<organism evidence="2 3">
    <name type="scientific">Globisporangium ultimum (strain ATCC 200006 / CBS 805.95 / DAOM BR144)</name>
    <name type="common">Pythium ultimum</name>
    <dbReference type="NCBI Taxonomy" id="431595"/>
    <lineage>
        <taxon>Eukaryota</taxon>
        <taxon>Sar</taxon>
        <taxon>Stramenopiles</taxon>
        <taxon>Oomycota</taxon>
        <taxon>Peronosporomycetes</taxon>
        <taxon>Pythiales</taxon>
        <taxon>Pythiaceae</taxon>
        <taxon>Globisporangium</taxon>
    </lineage>
</organism>
<dbReference type="VEuPathDB" id="FungiDB:PYU1_G006418"/>
<feature type="compositionally biased region" description="Low complexity" evidence="1">
    <location>
        <begin position="142"/>
        <end position="164"/>
    </location>
</feature>
<dbReference type="Proteomes" id="UP000019132">
    <property type="component" value="Unassembled WGS sequence"/>
</dbReference>
<dbReference type="AlphaFoldDB" id="K3WN88"/>
<evidence type="ECO:0000256" key="1">
    <source>
        <dbReference type="SAM" id="MobiDB-lite"/>
    </source>
</evidence>
<dbReference type="EMBL" id="GL376604">
    <property type="status" value="NOT_ANNOTATED_CDS"/>
    <property type="molecule type" value="Genomic_DNA"/>
</dbReference>
<protein>
    <submittedName>
        <fullName evidence="2">Uncharacterized protein</fullName>
    </submittedName>
</protein>
<feature type="region of interest" description="Disordered" evidence="1">
    <location>
        <begin position="127"/>
        <end position="168"/>
    </location>
</feature>
<dbReference type="InParanoid" id="K3WN88"/>
<reference evidence="2" key="3">
    <citation type="submission" date="2015-02" db="UniProtKB">
        <authorList>
            <consortium name="EnsemblProtists"/>
        </authorList>
    </citation>
    <scope>IDENTIFICATION</scope>
    <source>
        <strain evidence="2">DAOM BR144</strain>
    </source>
</reference>
<proteinExistence type="predicted"/>
<reference evidence="3" key="1">
    <citation type="journal article" date="2010" name="Genome Biol.">
        <title>Genome sequence of the necrotrophic plant pathogen Pythium ultimum reveals original pathogenicity mechanisms and effector repertoire.</title>
        <authorList>
            <person name="Levesque C.A."/>
            <person name="Brouwer H."/>
            <person name="Cano L."/>
            <person name="Hamilton J.P."/>
            <person name="Holt C."/>
            <person name="Huitema E."/>
            <person name="Raffaele S."/>
            <person name="Robideau G.P."/>
            <person name="Thines M."/>
            <person name="Win J."/>
            <person name="Zerillo M.M."/>
            <person name="Beakes G.W."/>
            <person name="Boore J.L."/>
            <person name="Busam D."/>
            <person name="Dumas B."/>
            <person name="Ferriera S."/>
            <person name="Fuerstenberg S.I."/>
            <person name="Gachon C.M."/>
            <person name="Gaulin E."/>
            <person name="Govers F."/>
            <person name="Grenville-Briggs L."/>
            <person name="Horner N."/>
            <person name="Hostetler J."/>
            <person name="Jiang R.H."/>
            <person name="Johnson J."/>
            <person name="Krajaejun T."/>
            <person name="Lin H."/>
            <person name="Meijer H.J."/>
            <person name="Moore B."/>
            <person name="Morris P."/>
            <person name="Phuntmart V."/>
            <person name="Puiu D."/>
            <person name="Shetty J."/>
            <person name="Stajich J.E."/>
            <person name="Tripathy S."/>
            <person name="Wawra S."/>
            <person name="van West P."/>
            <person name="Whitty B.R."/>
            <person name="Coutinho P.M."/>
            <person name="Henrissat B."/>
            <person name="Martin F."/>
            <person name="Thomas P.D."/>
            <person name="Tyler B.M."/>
            <person name="De Vries R.P."/>
            <person name="Kamoun S."/>
            <person name="Yandell M."/>
            <person name="Tisserat N."/>
            <person name="Buell C.R."/>
        </authorList>
    </citation>
    <scope>NUCLEOTIDE SEQUENCE</scope>
    <source>
        <strain evidence="3">DAOM:BR144</strain>
    </source>
</reference>
<name>K3WN88_GLOUD</name>
<dbReference type="HOGENOM" id="CLU_1163139_0_0_1"/>